<keyword evidence="2" id="KW-0808">Transferase</keyword>
<dbReference type="Pfam" id="PF00535">
    <property type="entry name" value="Glycos_transf_2"/>
    <property type="match status" value="1"/>
</dbReference>
<dbReference type="GO" id="GO:0016740">
    <property type="term" value="F:transferase activity"/>
    <property type="evidence" value="ECO:0007669"/>
    <property type="project" value="UniProtKB-KW"/>
</dbReference>
<evidence type="ECO:0000313" key="2">
    <source>
        <dbReference type="EMBL" id="HHS30443.1"/>
    </source>
</evidence>
<protein>
    <submittedName>
        <fullName evidence="2">Glycosyltransferase family 2 protein</fullName>
    </submittedName>
</protein>
<name>A0A7V6DQK6_9BACT</name>
<dbReference type="InterPro" id="IPR050834">
    <property type="entry name" value="Glycosyltransf_2"/>
</dbReference>
<comment type="caution">
    <text evidence="2">The sequence shown here is derived from an EMBL/GenBank/DDBJ whole genome shotgun (WGS) entry which is preliminary data.</text>
</comment>
<dbReference type="AlphaFoldDB" id="A0A7V6DQK6"/>
<dbReference type="CDD" id="cd00761">
    <property type="entry name" value="Glyco_tranf_GTA_type"/>
    <property type="match status" value="1"/>
</dbReference>
<gene>
    <name evidence="2" type="ORF">ENV52_12170</name>
</gene>
<dbReference type="SUPFAM" id="SSF53448">
    <property type="entry name" value="Nucleotide-diphospho-sugar transferases"/>
    <property type="match status" value="1"/>
</dbReference>
<reference evidence="2" key="1">
    <citation type="journal article" date="2020" name="mSystems">
        <title>Genome- and Community-Level Interaction Insights into Carbon Utilization and Element Cycling Functions of Hydrothermarchaeota in Hydrothermal Sediment.</title>
        <authorList>
            <person name="Zhou Z."/>
            <person name="Liu Y."/>
            <person name="Xu W."/>
            <person name="Pan J."/>
            <person name="Luo Z.H."/>
            <person name="Li M."/>
        </authorList>
    </citation>
    <scope>NUCLEOTIDE SEQUENCE [LARGE SCALE GENOMIC DNA]</scope>
    <source>
        <strain evidence="2">SpSt-767</strain>
    </source>
</reference>
<sequence length="324" mass="36945">MPKRFWRCWPGRSRPWDLHRRWRLPPHNLRYALVTPAHNEAAFLPRVVASMAAQTAIPVKWVIIDDRSTDDTWPVISAAARQHSFIEPVRLTGNPSRKLGGNVVHVFNLGYGLLPPDIPFVVKMDADVLLPPEYFAVLLKHFAADPRLGVASGKTFIPRRDGWVLERCADNHVPGPCKTYRRACLEDIGGLIPILGWDILDVAKARQQGWSTRSCRRLPIYHLRPMGSVMGMMKTFLSYGKACYLIRCHPLFVVGRACYRALEAPYCLGFLILAGYIRAVLQVPESERLSDVGLAKFLRHEQLRRLLGRTIRQEEFLPRRLKAV</sequence>
<dbReference type="PANTHER" id="PTHR43685">
    <property type="entry name" value="GLYCOSYLTRANSFERASE"/>
    <property type="match status" value="1"/>
</dbReference>
<dbReference type="PANTHER" id="PTHR43685:SF2">
    <property type="entry name" value="GLYCOSYLTRANSFERASE 2-LIKE DOMAIN-CONTAINING PROTEIN"/>
    <property type="match status" value="1"/>
</dbReference>
<feature type="domain" description="Glycosyltransferase 2-like" evidence="1">
    <location>
        <begin position="34"/>
        <end position="151"/>
    </location>
</feature>
<dbReference type="EMBL" id="DTGR01000188">
    <property type="protein sequence ID" value="HHS30443.1"/>
    <property type="molecule type" value="Genomic_DNA"/>
</dbReference>
<dbReference type="InterPro" id="IPR001173">
    <property type="entry name" value="Glyco_trans_2-like"/>
</dbReference>
<evidence type="ECO:0000259" key="1">
    <source>
        <dbReference type="Pfam" id="PF00535"/>
    </source>
</evidence>
<proteinExistence type="predicted"/>
<dbReference type="Gene3D" id="3.90.550.10">
    <property type="entry name" value="Spore Coat Polysaccharide Biosynthesis Protein SpsA, Chain A"/>
    <property type="match status" value="1"/>
</dbReference>
<accession>A0A7V6DQK6</accession>
<organism evidence="2">
    <name type="scientific">Desulfobacca acetoxidans</name>
    <dbReference type="NCBI Taxonomy" id="60893"/>
    <lineage>
        <taxon>Bacteria</taxon>
        <taxon>Pseudomonadati</taxon>
        <taxon>Thermodesulfobacteriota</taxon>
        <taxon>Desulfobaccia</taxon>
        <taxon>Desulfobaccales</taxon>
        <taxon>Desulfobaccaceae</taxon>
        <taxon>Desulfobacca</taxon>
    </lineage>
</organism>
<dbReference type="InterPro" id="IPR029044">
    <property type="entry name" value="Nucleotide-diphossugar_trans"/>
</dbReference>